<evidence type="ECO:0000313" key="3">
    <source>
        <dbReference type="Proteomes" id="UP000006062"/>
    </source>
</evidence>
<feature type="transmembrane region" description="Helical" evidence="1">
    <location>
        <begin position="162"/>
        <end position="185"/>
    </location>
</feature>
<evidence type="ECO:0000256" key="1">
    <source>
        <dbReference type="SAM" id="Phobius"/>
    </source>
</evidence>
<dbReference type="EMBL" id="CP003154">
    <property type="protein sequence ID" value="AFL73211.1"/>
    <property type="molecule type" value="Genomic_DNA"/>
</dbReference>
<dbReference type="KEGG" id="tvi:Thivi_1183"/>
<feature type="transmembrane region" description="Helical" evidence="1">
    <location>
        <begin position="262"/>
        <end position="285"/>
    </location>
</feature>
<feature type="transmembrane region" description="Helical" evidence="1">
    <location>
        <begin position="77"/>
        <end position="95"/>
    </location>
</feature>
<dbReference type="AlphaFoldDB" id="I3Y893"/>
<sequence length="303" mass="31806">MKLLATFIMRGYSQAALAAAVAALLSLLMPLLGPISAAAVGLVTLRNGIRQGLLVSALATLGASVLAALALGSPWPALGILAVFWLPVWILAAVLRASRSLAMTVQFAAMLGLALVLVFHALVGDPAAYWLQLLEPLRQTLVADGLVEADASQALFGELANWMTGSFAAALVFQLLAGLLIARWWQATLYNPGGFGEEFRDLRLHRAVGIAILVLMALLGVVQGAGLIADVLLVLGIPLVLQGLAVAHGVRRITGAGVGWMVGLYLLLVLFMAQALFLMACVGLVDLWADIRARAARHAKKLG</sequence>
<accession>I3Y893</accession>
<name>I3Y893_THIV6</name>
<keyword evidence="1" id="KW-0472">Membrane</keyword>
<feature type="transmembrane region" description="Helical" evidence="1">
    <location>
        <begin position="52"/>
        <end position="71"/>
    </location>
</feature>
<dbReference type="STRING" id="765911.Thivi_1183"/>
<gene>
    <name evidence="2" type="ordered locus">Thivi_1183</name>
</gene>
<dbReference type="OrthoDB" id="5659946at2"/>
<feature type="transmembrane region" description="Helical" evidence="1">
    <location>
        <begin position="206"/>
        <end position="225"/>
    </location>
</feature>
<protein>
    <recommendedName>
        <fullName evidence="4">Membrane protein (DUF2232)</fullName>
    </recommendedName>
</protein>
<proteinExistence type="predicted"/>
<dbReference type="Proteomes" id="UP000006062">
    <property type="component" value="Chromosome"/>
</dbReference>
<evidence type="ECO:0000313" key="2">
    <source>
        <dbReference type="EMBL" id="AFL73211.1"/>
    </source>
</evidence>
<keyword evidence="3" id="KW-1185">Reference proteome</keyword>
<feature type="transmembrane region" description="Helical" evidence="1">
    <location>
        <begin position="231"/>
        <end position="250"/>
    </location>
</feature>
<reference evidence="2 3" key="1">
    <citation type="submission" date="2012-06" db="EMBL/GenBank/DDBJ databases">
        <title>Complete sequence of Thiocystis violascens DSM 198.</title>
        <authorList>
            <consortium name="US DOE Joint Genome Institute"/>
            <person name="Lucas S."/>
            <person name="Han J."/>
            <person name="Lapidus A."/>
            <person name="Cheng J.-F."/>
            <person name="Goodwin L."/>
            <person name="Pitluck S."/>
            <person name="Peters L."/>
            <person name="Ovchinnikova G."/>
            <person name="Teshima H."/>
            <person name="Detter J.C."/>
            <person name="Han C."/>
            <person name="Tapia R."/>
            <person name="Land M."/>
            <person name="Hauser L."/>
            <person name="Kyrpides N."/>
            <person name="Ivanova N."/>
            <person name="Pagani I."/>
            <person name="Vogl K."/>
            <person name="Liu Z."/>
            <person name="Frigaard N.-U."/>
            <person name="Bryant D."/>
            <person name="Woyke T."/>
        </authorList>
    </citation>
    <scope>NUCLEOTIDE SEQUENCE [LARGE SCALE GENOMIC DNA]</scope>
    <source>
        <strain evidence="3">ATCC 17096 / DSM 198 / 6111</strain>
    </source>
</reference>
<feature type="transmembrane region" description="Helical" evidence="1">
    <location>
        <begin position="107"/>
        <end position="131"/>
    </location>
</feature>
<keyword evidence="1" id="KW-1133">Transmembrane helix</keyword>
<evidence type="ECO:0008006" key="4">
    <source>
        <dbReference type="Google" id="ProtNLM"/>
    </source>
</evidence>
<feature type="transmembrane region" description="Helical" evidence="1">
    <location>
        <begin position="28"/>
        <end position="45"/>
    </location>
</feature>
<dbReference type="eggNOG" id="ENOG50329TX">
    <property type="taxonomic scope" value="Bacteria"/>
</dbReference>
<dbReference type="RefSeq" id="WP_014777695.1">
    <property type="nucleotide sequence ID" value="NC_018012.1"/>
</dbReference>
<dbReference type="HOGENOM" id="CLU_075529_0_0_6"/>
<organism evidence="2 3">
    <name type="scientific">Thiocystis violascens (strain ATCC 17096 / DSM 198 / 6111)</name>
    <name type="common">Chromatium violascens</name>
    <dbReference type="NCBI Taxonomy" id="765911"/>
    <lineage>
        <taxon>Bacteria</taxon>
        <taxon>Pseudomonadati</taxon>
        <taxon>Pseudomonadota</taxon>
        <taxon>Gammaproteobacteria</taxon>
        <taxon>Chromatiales</taxon>
        <taxon>Chromatiaceae</taxon>
        <taxon>Thiocystis</taxon>
    </lineage>
</organism>
<keyword evidence="1" id="KW-0812">Transmembrane</keyword>